<name>M0ZJA1_SOLTU</name>
<dbReference type="Proteomes" id="UP000011115">
    <property type="component" value="Unassembled WGS sequence"/>
</dbReference>
<feature type="domain" description="CRAL-TRIO" evidence="7">
    <location>
        <begin position="142"/>
        <end position="319"/>
    </location>
</feature>
<dbReference type="InterPro" id="IPR036865">
    <property type="entry name" value="CRAL-TRIO_dom_sf"/>
</dbReference>
<dbReference type="SMART" id="SM01100">
    <property type="entry name" value="CRAL_TRIO_N"/>
    <property type="match status" value="1"/>
</dbReference>
<dbReference type="InterPro" id="IPR011074">
    <property type="entry name" value="CRAL/TRIO_N_dom"/>
</dbReference>
<organism evidence="8 9">
    <name type="scientific">Solanum tuberosum</name>
    <name type="common">Potato</name>
    <dbReference type="NCBI Taxonomy" id="4113"/>
    <lineage>
        <taxon>Eukaryota</taxon>
        <taxon>Viridiplantae</taxon>
        <taxon>Streptophyta</taxon>
        <taxon>Embryophyta</taxon>
        <taxon>Tracheophyta</taxon>
        <taxon>Spermatophyta</taxon>
        <taxon>Magnoliopsida</taxon>
        <taxon>eudicotyledons</taxon>
        <taxon>Gunneridae</taxon>
        <taxon>Pentapetalae</taxon>
        <taxon>asterids</taxon>
        <taxon>lamiids</taxon>
        <taxon>Solanales</taxon>
        <taxon>Solanaceae</taxon>
        <taxon>Solanoideae</taxon>
        <taxon>Solaneae</taxon>
        <taxon>Solanum</taxon>
    </lineage>
</organism>
<dbReference type="EnsemblPlants" id="PGSC0003DMT400001902">
    <property type="protein sequence ID" value="PGSC0003DMT400001902"/>
    <property type="gene ID" value="PGSC0003DMG400000719"/>
</dbReference>
<feature type="compositionally biased region" description="Basic and acidic residues" evidence="6">
    <location>
        <begin position="321"/>
        <end position="332"/>
    </location>
</feature>
<evidence type="ECO:0000256" key="6">
    <source>
        <dbReference type="SAM" id="MobiDB-lite"/>
    </source>
</evidence>
<dbReference type="OrthoDB" id="1434354at2759"/>
<keyword evidence="3" id="KW-0813">Transport</keyword>
<feature type="region of interest" description="Disordered" evidence="6">
    <location>
        <begin position="1"/>
        <end position="25"/>
    </location>
</feature>
<comment type="similarity">
    <text evidence="5">Belongs to the SFH family.</text>
</comment>
<dbReference type="Pfam" id="PF03765">
    <property type="entry name" value="CRAL_TRIO_N"/>
    <property type="match status" value="1"/>
</dbReference>
<sequence>MSEYKSGPLERPVRPSLEKFDMDAEDERKTRLGSIKKAAINASTKFRNSLTKRGRRNSRVMSVLVLEDEHDAEELKAVDAFRQALILEELLPAKHDDYHLMLRFLKARKFDIEKTKQMWSDMLQWRREFGADTITEDFDFKEKEEVLKYYPQGHHGVDKEGRPVYIERIGQVDSVKLLQATTMDRYLKYHVQEFERTINEKMPACSLAAKRHIDTSTTILDVQGVGLKNFNKSARDLIQRLQAIDGNNYPESLCRMYIINAGSGFRLLWNSVKSFLDPKTTQKIHMVRNGEHKCSHKIVISIDEKTIPEDDNANTKKSTSFRKETDSSKVQRDNGQLSPVREEFDIPIVDKAVYATWPKQVKAGNLANSKDFFPVHDACKSSEGFGNPVFSGVMTLVMGIVTLVRMTKNMPRKLTDATLLAGSLYSADMIKEETHGHVISTKDYISMMKRMEELEDKVITLSQKPSSMPPEKENMLNAAINRVGTLEEELLATKKALDEALVRQQELLSVLEKKKKKKKKFFVF</sequence>
<evidence type="ECO:0000256" key="5">
    <source>
        <dbReference type="ARBA" id="ARBA00038020"/>
    </source>
</evidence>
<evidence type="ECO:0000259" key="7">
    <source>
        <dbReference type="PROSITE" id="PS50191"/>
    </source>
</evidence>
<dbReference type="InterPro" id="IPR001251">
    <property type="entry name" value="CRAL-TRIO_dom"/>
</dbReference>
<dbReference type="GO" id="GO:0000139">
    <property type="term" value="C:Golgi membrane"/>
    <property type="evidence" value="ECO:0007669"/>
    <property type="project" value="UniProtKB-SubCell"/>
</dbReference>
<gene>
    <name evidence="8" type="primary">LOC102593879</name>
</gene>
<evidence type="ECO:0000313" key="9">
    <source>
        <dbReference type="Proteomes" id="UP000011115"/>
    </source>
</evidence>
<evidence type="ECO:0000256" key="1">
    <source>
        <dbReference type="ARBA" id="ARBA00004202"/>
    </source>
</evidence>
<dbReference type="InterPro" id="IPR036273">
    <property type="entry name" value="CRAL/TRIO_N_dom_sf"/>
</dbReference>
<dbReference type="SUPFAM" id="SSF52087">
    <property type="entry name" value="CRAL/TRIO domain"/>
    <property type="match status" value="1"/>
</dbReference>
<feature type="compositionally biased region" description="Basic and acidic residues" evidence="6">
    <location>
        <begin position="11"/>
        <end position="25"/>
    </location>
</feature>
<keyword evidence="9" id="KW-1185">Reference proteome</keyword>
<evidence type="ECO:0000313" key="8">
    <source>
        <dbReference type="EnsemblPlants" id="PGSC0003DMT400001902"/>
    </source>
</evidence>
<dbReference type="InterPro" id="IPR051026">
    <property type="entry name" value="PI/PC_transfer"/>
</dbReference>
<protein>
    <submittedName>
        <fullName evidence="8">Sec14 cytosolic factor</fullName>
    </submittedName>
</protein>
<dbReference type="PANTHER" id="PTHR45657:SF30">
    <property type="entry name" value="PHOSPHATIDYLINOSITOL_PHOSPHATIDYLCHOLINE TRANSFER PROTEIN SFH12-LIKE"/>
    <property type="match status" value="1"/>
</dbReference>
<dbReference type="Gramene" id="PGSC0003DMT400001902">
    <property type="protein sequence ID" value="PGSC0003DMT400001902"/>
    <property type="gene ID" value="PGSC0003DMG400000719"/>
</dbReference>
<accession>M0ZJA1</accession>
<dbReference type="AlphaFoldDB" id="M0ZJA1"/>
<evidence type="ECO:0000256" key="3">
    <source>
        <dbReference type="ARBA" id="ARBA00022927"/>
    </source>
</evidence>
<reference evidence="9" key="1">
    <citation type="journal article" date="2011" name="Nature">
        <title>Genome sequence and analysis of the tuber crop potato.</title>
        <authorList>
            <consortium name="The Potato Genome Sequencing Consortium"/>
        </authorList>
    </citation>
    <scope>NUCLEOTIDE SEQUENCE [LARGE SCALE GENOMIC DNA]</scope>
    <source>
        <strain evidence="9">cv. DM1-3 516 R44</strain>
    </source>
</reference>
<dbReference type="GO" id="GO:0015031">
    <property type="term" value="P:protein transport"/>
    <property type="evidence" value="ECO:0007669"/>
    <property type="project" value="UniProtKB-KW"/>
</dbReference>
<evidence type="ECO:0000256" key="4">
    <source>
        <dbReference type="ARBA" id="ARBA00023034"/>
    </source>
</evidence>
<dbReference type="ExpressionAtlas" id="M0ZJA1">
    <property type="expression patterns" value="baseline"/>
</dbReference>
<evidence type="ECO:0000256" key="2">
    <source>
        <dbReference type="ARBA" id="ARBA00004395"/>
    </source>
</evidence>
<dbReference type="PANTHER" id="PTHR45657">
    <property type="entry name" value="CRAL-TRIO DOMAIN-CONTAINING PROTEIN YKL091C-RELATED"/>
    <property type="match status" value="1"/>
</dbReference>
<dbReference type="Pfam" id="PF00650">
    <property type="entry name" value="CRAL_TRIO"/>
    <property type="match status" value="1"/>
</dbReference>
<dbReference type="Gene3D" id="1.10.8.20">
    <property type="entry name" value="N-terminal domain of phosphatidylinositol transfer protein sec14p"/>
    <property type="match status" value="1"/>
</dbReference>
<dbReference type="PROSITE" id="PS50191">
    <property type="entry name" value="CRAL_TRIO"/>
    <property type="match status" value="1"/>
</dbReference>
<dbReference type="SMART" id="SM00516">
    <property type="entry name" value="SEC14"/>
    <property type="match status" value="1"/>
</dbReference>
<keyword evidence="3" id="KW-0653">Protein transport</keyword>
<keyword evidence="4" id="KW-0333">Golgi apparatus</keyword>
<dbReference type="CDD" id="cd00170">
    <property type="entry name" value="SEC14"/>
    <property type="match status" value="1"/>
</dbReference>
<comment type="subcellular location">
    <subcellularLocation>
        <location evidence="1">Cell membrane</location>
        <topology evidence="1">Peripheral membrane protein</topology>
    </subcellularLocation>
    <subcellularLocation>
        <location evidence="2">Golgi apparatus membrane</location>
        <topology evidence="2">Peripheral membrane protein</topology>
    </subcellularLocation>
</comment>
<dbReference type="Gene3D" id="3.40.525.10">
    <property type="entry name" value="CRAL-TRIO lipid binding domain"/>
    <property type="match status" value="1"/>
</dbReference>
<dbReference type="SUPFAM" id="SSF46938">
    <property type="entry name" value="CRAL/TRIO N-terminal domain"/>
    <property type="match status" value="1"/>
</dbReference>
<dbReference type="GO" id="GO:0005886">
    <property type="term" value="C:plasma membrane"/>
    <property type="evidence" value="ECO:0007669"/>
    <property type="project" value="UniProtKB-SubCell"/>
</dbReference>
<feature type="region of interest" description="Disordered" evidence="6">
    <location>
        <begin position="309"/>
        <end position="336"/>
    </location>
</feature>
<proteinExistence type="inferred from homology"/>
<reference evidence="8" key="2">
    <citation type="submission" date="2015-06" db="UniProtKB">
        <authorList>
            <consortium name="EnsemblPlants"/>
        </authorList>
    </citation>
    <scope>IDENTIFICATION</scope>
    <source>
        <strain evidence="8">DM1-3 516 R44</strain>
    </source>
</reference>